<feature type="region of interest" description="Disordered" evidence="1">
    <location>
        <begin position="27"/>
        <end position="46"/>
    </location>
</feature>
<sequence length="308" mass="35348">MAFSWNDLPYDVLEGICTATAIHPPDTASSPHDYDSDSGSSSRSTDFNLNDKSWHETLLALSSVDSRTRETCLPLLFTKLRFRKTCVESSPSWESYDELMLLLLGNNALCRTVRVFELSSWISRENKERHLPTTTTYERIPEFIASLPRLHTLVFQLKDHLVPGFTSTFAKLTETRGPLKTVETLSITPSCHFIIGHCPNIRRFEERTWYQDGDVEFTTWMKALGTSCASLRALSTRVEISLTMFQDILDYTPWLETLHLLRERNWWSSGIRSEDDDMQESILVWTPLLFPSVSLLSCLVSSSNFFRV</sequence>
<dbReference type="EMBL" id="KL197796">
    <property type="protein sequence ID" value="KDQ49181.1"/>
    <property type="molecule type" value="Genomic_DNA"/>
</dbReference>
<keyword evidence="3" id="KW-1185">Reference proteome</keyword>
<protein>
    <recommendedName>
        <fullName evidence="4">F-box domain-containing protein</fullName>
    </recommendedName>
</protein>
<accession>A0A067PFB3</accession>
<dbReference type="OrthoDB" id="2848819at2759"/>
<evidence type="ECO:0000313" key="3">
    <source>
        <dbReference type="Proteomes" id="UP000027265"/>
    </source>
</evidence>
<dbReference type="HOGENOM" id="CLU_065722_0_0_1"/>
<evidence type="ECO:0000256" key="1">
    <source>
        <dbReference type="SAM" id="MobiDB-lite"/>
    </source>
</evidence>
<feature type="compositionally biased region" description="Low complexity" evidence="1">
    <location>
        <begin position="37"/>
        <end position="46"/>
    </location>
</feature>
<evidence type="ECO:0000313" key="2">
    <source>
        <dbReference type="EMBL" id="KDQ49181.1"/>
    </source>
</evidence>
<organism evidence="2 3">
    <name type="scientific">Jaapia argillacea MUCL 33604</name>
    <dbReference type="NCBI Taxonomy" id="933084"/>
    <lineage>
        <taxon>Eukaryota</taxon>
        <taxon>Fungi</taxon>
        <taxon>Dikarya</taxon>
        <taxon>Basidiomycota</taxon>
        <taxon>Agaricomycotina</taxon>
        <taxon>Agaricomycetes</taxon>
        <taxon>Agaricomycetidae</taxon>
        <taxon>Jaapiales</taxon>
        <taxon>Jaapiaceae</taxon>
        <taxon>Jaapia</taxon>
    </lineage>
</organism>
<gene>
    <name evidence="2" type="ORF">JAAARDRAFT_43058</name>
</gene>
<proteinExistence type="predicted"/>
<dbReference type="InParanoid" id="A0A067PFB3"/>
<evidence type="ECO:0008006" key="4">
    <source>
        <dbReference type="Google" id="ProtNLM"/>
    </source>
</evidence>
<reference evidence="3" key="1">
    <citation type="journal article" date="2014" name="Proc. Natl. Acad. Sci. U.S.A.">
        <title>Extensive sampling of basidiomycete genomes demonstrates inadequacy of the white-rot/brown-rot paradigm for wood decay fungi.</title>
        <authorList>
            <person name="Riley R."/>
            <person name="Salamov A.A."/>
            <person name="Brown D.W."/>
            <person name="Nagy L.G."/>
            <person name="Floudas D."/>
            <person name="Held B.W."/>
            <person name="Levasseur A."/>
            <person name="Lombard V."/>
            <person name="Morin E."/>
            <person name="Otillar R."/>
            <person name="Lindquist E.A."/>
            <person name="Sun H."/>
            <person name="LaButti K.M."/>
            <person name="Schmutz J."/>
            <person name="Jabbour D."/>
            <person name="Luo H."/>
            <person name="Baker S.E."/>
            <person name="Pisabarro A.G."/>
            <person name="Walton J.D."/>
            <person name="Blanchette R.A."/>
            <person name="Henrissat B."/>
            <person name="Martin F."/>
            <person name="Cullen D."/>
            <person name="Hibbett D.S."/>
            <person name="Grigoriev I.V."/>
        </authorList>
    </citation>
    <scope>NUCLEOTIDE SEQUENCE [LARGE SCALE GENOMIC DNA]</scope>
    <source>
        <strain evidence="3">MUCL 33604</strain>
    </source>
</reference>
<dbReference type="AlphaFoldDB" id="A0A067PFB3"/>
<name>A0A067PFB3_9AGAM</name>
<dbReference type="Proteomes" id="UP000027265">
    <property type="component" value="Unassembled WGS sequence"/>
</dbReference>